<dbReference type="Proteomes" id="UP000219546">
    <property type="component" value="Unassembled WGS sequence"/>
</dbReference>
<protein>
    <submittedName>
        <fullName evidence="2">Uncharacterized protein</fullName>
    </submittedName>
</protein>
<reference evidence="2 3" key="1">
    <citation type="submission" date="2017-08" db="EMBL/GenBank/DDBJ databases">
        <authorList>
            <person name="de Groot N.N."/>
        </authorList>
    </citation>
    <scope>NUCLEOTIDE SEQUENCE [LARGE SCALE GENOMIC DNA]</scope>
    <source>
        <strain evidence="2 3">JC228</strain>
    </source>
</reference>
<feature type="transmembrane region" description="Helical" evidence="1">
    <location>
        <begin position="31"/>
        <end position="49"/>
    </location>
</feature>
<dbReference type="EMBL" id="OAOP01000002">
    <property type="protein sequence ID" value="SNX68603.1"/>
    <property type="molecule type" value="Genomic_DNA"/>
</dbReference>
<organism evidence="2 3">
    <name type="scientific">Bacillus oleivorans</name>
    <dbReference type="NCBI Taxonomy" id="1448271"/>
    <lineage>
        <taxon>Bacteria</taxon>
        <taxon>Bacillati</taxon>
        <taxon>Bacillota</taxon>
        <taxon>Bacilli</taxon>
        <taxon>Bacillales</taxon>
        <taxon>Bacillaceae</taxon>
        <taxon>Bacillus</taxon>
    </lineage>
</organism>
<keyword evidence="1" id="KW-1133">Transmembrane helix</keyword>
<proteinExistence type="predicted"/>
<name>A0A285CNP0_9BACI</name>
<gene>
    <name evidence="2" type="ORF">SAMN05877753_102616</name>
</gene>
<dbReference type="RefSeq" id="WP_179714192.1">
    <property type="nucleotide sequence ID" value="NZ_JBEPMQ010000001.1"/>
</dbReference>
<accession>A0A285CNP0</accession>
<keyword evidence="1" id="KW-0812">Transmembrane</keyword>
<evidence type="ECO:0000256" key="1">
    <source>
        <dbReference type="SAM" id="Phobius"/>
    </source>
</evidence>
<feature type="transmembrane region" description="Helical" evidence="1">
    <location>
        <begin position="7"/>
        <end position="25"/>
    </location>
</feature>
<keyword evidence="1" id="KW-0472">Membrane</keyword>
<sequence>MNDDRSLAYVLLAAIAYFTVITYFFESSPFIAQQINSTVIIALLLVMIAKLNKNNNR</sequence>
<evidence type="ECO:0000313" key="2">
    <source>
        <dbReference type="EMBL" id="SNX68603.1"/>
    </source>
</evidence>
<evidence type="ECO:0000313" key="3">
    <source>
        <dbReference type="Proteomes" id="UP000219546"/>
    </source>
</evidence>
<keyword evidence="3" id="KW-1185">Reference proteome</keyword>
<dbReference type="AlphaFoldDB" id="A0A285CNP0"/>